<evidence type="ECO:0000313" key="1">
    <source>
        <dbReference type="EMBL" id="EYU17840.1"/>
    </source>
</evidence>
<dbReference type="Proteomes" id="UP000030748">
    <property type="component" value="Unassembled WGS sequence"/>
</dbReference>
<protein>
    <submittedName>
        <fullName evidence="1">Uncharacterized protein</fullName>
    </submittedName>
</protein>
<sequence>MQKKWKLEFRKFGIKRRVPNSDFSDR</sequence>
<proteinExistence type="predicted"/>
<organism evidence="1 2">
    <name type="scientific">Erythranthe guttata</name>
    <name type="common">Yellow monkey flower</name>
    <name type="synonym">Mimulus guttatus</name>
    <dbReference type="NCBI Taxonomy" id="4155"/>
    <lineage>
        <taxon>Eukaryota</taxon>
        <taxon>Viridiplantae</taxon>
        <taxon>Streptophyta</taxon>
        <taxon>Embryophyta</taxon>
        <taxon>Tracheophyta</taxon>
        <taxon>Spermatophyta</taxon>
        <taxon>Magnoliopsida</taxon>
        <taxon>eudicotyledons</taxon>
        <taxon>Gunneridae</taxon>
        <taxon>Pentapetalae</taxon>
        <taxon>asterids</taxon>
        <taxon>lamiids</taxon>
        <taxon>Lamiales</taxon>
        <taxon>Phrymaceae</taxon>
        <taxon>Erythranthe</taxon>
    </lineage>
</organism>
<dbReference type="AlphaFoldDB" id="A0A022PUB0"/>
<gene>
    <name evidence="1" type="ORF">MIMGU_mgv1a0244302mg</name>
</gene>
<name>A0A022PUB0_ERYGU</name>
<evidence type="ECO:0000313" key="2">
    <source>
        <dbReference type="Proteomes" id="UP000030748"/>
    </source>
</evidence>
<accession>A0A022PUB0</accession>
<dbReference type="EMBL" id="KI632352">
    <property type="protein sequence ID" value="EYU17840.1"/>
    <property type="molecule type" value="Genomic_DNA"/>
</dbReference>
<reference evidence="1 2" key="1">
    <citation type="journal article" date="2013" name="Proc. Natl. Acad. Sci. U.S.A.">
        <title>Fine-scale variation in meiotic recombination in Mimulus inferred from population shotgun sequencing.</title>
        <authorList>
            <person name="Hellsten U."/>
            <person name="Wright K.M."/>
            <person name="Jenkins J."/>
            <person name="Shu S."/>
            <person name="Yuan Y."/>
            <person name="Wessler S.R."/>
            <person name="Schmutz J."/>
            <person name="Willis J.H."/>
            <person name="Rokhsar D.S."/>
        </authorList>
    </citation>
    <scope>NUCLEOTIDE SEQUENCE [LARGE SCALE GENOMIC DNA]</scope>
    <source>
        <strain evidence="2">cv. DUN x IM62</strain>
    </source>
</reference>
<keyword evidence="2" id="KW-1185">Reference proteome</keyword>
<feature type="non-terminal residue" evidence="1">
    <location>
        <position position="26"/>
    </location>
</feature>